<sequence length="176" mass="20259">MVKRDGRGHSYRCVRARRPTAKAFAKNVFINQERKSEVRRRSDTALVLTKLTEGYHQEWSLRLNLTQHRKTPLARTPAARALHWRNQRAVTTAESKCESSAHVDYVPAPCTHRLSLPWTEPFRDKRGLLPSEVEILWWKPPLSQWLEPGKSRIKVSLGEPAEGSLSSQEKKVSERA</sequence>
<dbReference type="WBParaSite" id="TCNE_0000730201-mRNA-1">
    <property type="protein sequence ID" value="TCNE_0000730201-mRNA-1"/>
    <property type="gene ID" value="TCNE_0000730201"/>
</dbReference>
<proteinExistence type="predicted"/>
<dbReference type="PANTHER" id="PTHR34410:SF2">
    <property type="entry name" value="RRNA INTRON-ENCODED HOMING ENDONUCLEASE"/>
    <property type="match status" value="1"/>
</dbReference>
<reference evidence="3" key="1">
    <citation type="submission" date="2016-06" db="UniProtKB">
        <authorList>
            <consortium name="WormBaseParasite"/>
        </authorList>
    </citation>
    <scope>IDENTIFICATION</scope>
</reference>
<dbReference type="Proteomes" id="UP000050794">
    <property type="component" value="Unassembled WGS sequence"/>
</dbReference>
<accession>A0A183UFN2</accession>
<name>A0A183UFN2_TOXCA</name>
<evidence type="ECO:0000313" key="3">
    <source>
        <dbReference type="WBParaSite" id="TCNE_0000730201-mRNA-1"/>
    </source>
</evidence>
<evidence type="ECO:0000256" key="1">
    <source>
        <dbReference type="SAM" id="MobiDB-lite"/>
    </source>
</evidence>
<protein>
    <submittedName>
        <fullName evidence="3">Uncharacterized protein</fullName>
    </submittedName>
</protein>
<evidence type="ECO:0000313" key="2">
    <source>
        <dbReference type="Proteomes" id="UP000050794"/>
    </source>
</evidence>
<organism evidence="2 3">
    <name type="scientific">Toxocara canis</name>
    <name type="common">Canine roundworm</name>
    <dbReference type="NCBI Taxonomy" id="6265"/>
    <lineage>
        <taxon>Eukaryota</taxon>
        <taxon>Metazoa</taxon>
        <taxon>Ecdysozoa</taxon>
        <taxon>Nematoda</taxon>
        <taxon>Chromadorea</taxon>
        <taxon>Rhabditida</taxon>
        <taxon>Spirurina</taxon>
        <taxon>Ascaridomorpha</taxon>
        <taxon>Ascaridoidea</taxon>
        <taxon>Toxocaridae</taxon>
        <taxon>Toxocara</taxon>
    </lineage>
</organism>
<keyword evidence="2" id="KW-1185">Reference proteome</keyword>
<dbReference type="AlphaFoldDB" id="A0A183UFN2"/>
<dbReference type="PANTHER" id="PTHR34410">
    <property type="entry name" value="INTRON-ENCODED HOMING ENDONUCLEASE, PUTATIVE-RELATED"/>
    <property type="match status" value="1"/>
</dbReference>
<feature type="region of interest" description="Disordered" evidence="1">
    <location>
        <begin position="157"/>
        <end position="176"/>
    </location>
</feature>